<feature type="transmembrane region" description="Helical" evidence="13">
    <location>
        <begin position="470"/>
        <end position="493"/>
    </location>
</feature>
<evidence type="ECO:0000256" key="13">
    <source>
        <dbReference type="SAM" id="Phobius"/>
    </source>
</evidence>
<evidence type="ECO:0000256" key="2">
    <source>
        <dbReference type="ARBA" id="ARBA00006434"/>
    </source>
</evidence>
<dbReference type="PROSITE" id="PS00456">
    <property type="entry name" value="NA_SOLUT_SYMP_1"/>
    <property type="match status" value="1"/>
</dbReference>
<dbReference type="InterPro" id="IPR038377">
    <property type="entry name" value="Na/Glc_symporter_sf"/>
</dbReference>
<proteinExistence type="inferred from homology"/>
<organism evidence="15 16">
    <name type="scientific">Pandoraea cepalis</name>
    <dbReference type="NCBI Taxonomy" id="2508294"/>
    <lineage>
        <taxon>Bacteria</taxon>
        <taxon>Pseudomonadati</taxon>
        <taxon>Pseudomonadota</taxon>
        <taxon>Betaproteobacteria</taxon>
        <taxon>Burkholderiales</taxon>
        <taxon>Burkholderiaceae</taxon>
        <taxon>Pandoraea</taxon>
    </lineage>
</organism>
<dbReference type="InterPro" id="IPR001734">
    <property type="entry name" value="Na/solute_symporter"/>
</dbReference>
<dbReference type="InterPro" id="IPR050277">
    <property type="entry name" value="Sodium:Solute_Symporter"/>
</dbReference>
<evidence type="ECO:0000256" key="9">
    <source>
        <dbReference type="ARBA" id="ARBA00023065"/>
    </source>
</evidence>
<evidence type="ECO:0000256" key="11">
    <source>
        <dbReference type="ARBA" id="ARBA00023201"/>
    </source>
</evidence>
<keyword evidence="5 13" id="KW-0812">Transmembrane</keyword>
<dbReference type="GO" id="GO:0015123">
    <property type="term" value="F:acetate transmembrane transporter activity"/>
    <property type="evidence" value="ECO:0007669"/>
    <property type="project" value="TreeGrafter"/>
</dbReference>
<protein>
    <submittedName>
        <fullName evidence="15">Cation/acetate symporter ActP</fullName>
    </submittedName>
</protein>
<sequence length="559" mass="59370">MNLSHPKSRTVLATALGFMLLSRQAVASQQGGGKPLDLAAIGIFLVFVCITFAITWWAARRTATAKDFFSAGGGISGLQNGLAVAGDYLSAATMLGVVSLVYARGYDGFLYCIGFFIGWPVMLLLTAERGRNLGRYTLVDIIAYRLDHVGVRWMAAIGSLTVVFFYLIVQMVGAGELVQLMFGLKYNYAVISVGILMIIYVTFGGMIATTWVQLIKAILIIFGATLLMVLALAHFNFDFERLAESAVRVHANGAAIMGPGTLFSDPISSISLSLATVFGLCGMPHILMRFFTVPNAREARKSVLVAASCIGYMFVAMFVIGLASIVIVSTDGRFFEGGKVGGKLLGGGNMVALHLATALGGDPLLGFLAAVMFATILAVVSGLALAGASSISHDIYVNVLRRNSNVTGEEEVRLTRKVTIVIGIVAVLLGITFRGQNVAFLVSLAFNVAASANFPPLVTSMYWRGATSRGVMWGGFVGLVSSVGMVILSPAVWKSVLGHPHAIFPYDHSALFSMPLAFLVIYVVSKLDHSAAAVHARQAFDLQTVRAETGLGAEGASQH</sequence>
<evidence type="ECO:0000313" key="15">
    <source>
        <dbReference type="EMBL" id="VVE11818.1"/>
    </source>
</evidence>
<evidence type="ECO:0000256" key="4">
    <source>
        <dbReference type="ARBA" id="ARBA00022475"/>
    </source>
</evidence>
<feature type="transmembrane region" description="Helical" evidence="13">
    <location>
        <begin position="414"/>
        <end position="433"/>
    </location>
</feature>
<evidence type="ECO:0000256" key="8">
    <source>
        <dbReference type="ARBA" id="ARBA00023053"/>
    </source>
</evidence>
<dbReference type="AlphaFoldDB" id="A0A5E4VHN4"/>
<dbReference type="GO" id="GO:0006814">
    <property type="term" value="P:sodium ion transport"/>
    <property type="evidence" value="ECO:0007669"/>
    <property type="project" value="UniProtKB-KW"/>
</dbReference>
<feature type="signal peptide" evidence="14">
    <location>
        <begin position="1"/>
        <end position="27"/>
    </location>
</feature>
<reference evidence="15 16" key="1">
    <citation type="submission" date="2019-08" db="EMBL/GenBank/DDBJ databases">
        <authorList>
            <person name="Peeters C."/>
        </authorList>
    </citation>
    <scope>NUCLEOTIDE SEQUENCE [LARGE SCALE GENOMIC DNA]</scope>
    <source>
        <strain evidence="15 16">LMG 31106</strain>
    </source>
</reference>
<keyword evidence="14" id="KW-0732">Signal</keyword>
<keyword evidence="9" id="KW-0406">Ion transport</keyword>
<dbReference type="NCBIfam" id="NF006903">
    <property type="entry name" value="PRK09395.1"/>
    <property type="match status" value="1"/>
</dbReference>
<feature type="chain" id="PRO_5022832770" evidence="14">
    <location>
        <begin position="28"/>
        <end position="559"/>
    </location>
</feature>
<dbReference type="PANTHER" id="PTHR48086:SF6">
    <property type="entry name" value="CATION_ACETATE SYMPORTER ACTP"/>
    <property type="match status" value="1"/>
</dbReference>
<keyword evidence="7 13" id="KW-1133">Transmembrane helix</keyword>
<dbReference type="Proteomes" id="UP000384354">
    <property type="component" value="Unassembled WGS sequence"/>
</dbReference>
<dbReference type="GO" id="GO:0005886">
    <property type="term" value="C:plasma membrane"/>
    <property type="evidence" value="ECO:0007669"/>
    <property type="project" value="UniProtKB-SubCell"/>
</dbReference>
<evidence type="ECO:0000256" key="5">
    <source>
        <dbReference type="ARBA" id="ARBA00022692"/>
    </source>
</evidence>
<evidence type="ECO:0000256" key="7">
    <source>
        <dbReference type="ARBA" id="ARBA00022989"/>
    </source>
</evidence>
<feature type="transmembrane region" description="Helical" evidence="13">
    <location>
        <begin position="149"/>
        <end position="168"/>
    </location>
</feature>
<feature type="transmembrane region" description="Helical" evidence="13">
    <location>
        <begin position="267"/>
        <end position="291"/>
    </location>
</feature>
<feature type="transmembrane region" description="Helical" evidence="13">
    <location>
        <begin position="108"/>
        <end position="128"/>
    </location>
</feature>
<keyword evidence="11" id="KW-0739">Sodium transport</keyword>
<feature type="transmembrane region" description="Helical" evidence="13">
    <location>
        <begin position="303"/>
        <end position="328"/>
    </location>
</feature>
<keyword evidence="3" id="KW-0813">Transport</keyword>
<dbReference type="OrthoDB" id="9764416at2"/>
<comment type="subcellular location">
    <subcellularLocation>
        <location evidence="1">Cell membrane</location>
        <topology evidence="1">Multi-pass membrane protein</topology>
    </subcellularLocation>
</comment>
<dbReference type="Gene3D" id="1.20.1730.10">
    <property type="entry name" value="Sodium/glucose cotransporter"/>
    <property type="match status" value="1"/>
</dbReference>
<keyword evidence="10 13" id="KW-0472">Membrane</keyword>
<evidence type="ECO:0000256" key="6">
    <source>
        <dbReference type="ARBA" id="ARBA00022847"/>
    </source>
</evidence>
<dbReference type="GO" id="GO:0006847">
    <property type="term" value="P:plasma membrane acetate transport"/>
    <property type="evidence" value="ECO:0007669"/>
    <property type="project" value="TreeGrafter"/>
</dbReference>
<accession>A0A5E4VHN4</accession>
<evidence type="ECO:0000313" key="16">
    <source>
        <dbReference type="Proteomes" id="UP000384354"/>
    </source>
</evidence>
<feature type="transmembrane region" description="Helical" evidence="13">
    <location>
        <begin position="80"/>
        <end position="102"/>
    </location>
</feature>
<feature type="transmembrane region" description="Helical" evidence="13">
    <location>
        <begin position="439"/>
        <end position="458"/>
    </location>
</feature>
<dbReference type="EMBL" id="CABPSL010000009">
    <property type="protein sequence ID" value="VVE11818.1"/>
    <property type="molecule type" value="Genomic_DNA"/>
</dbReference>
<feature type="transmembrane region" description="Helical" evidence="13">
    <location>
        <begin position="188"/>
        <end position="207"/>
    </location>
</feature>
<feature type="transmembrane region" description="Helical" evidence="13">
    <location>
        <begin position="364"/>
        <end position="393"/>
    </location>
</feature>
<dbReference type="PROSITE" id="PS50283">
    <property type="entry name" value="NA_SOLUT_SYMP_3"/>
    <property type="match status" value="1"/>
</dbReference>
<feature type="transmembrane region" description="Helical" evidence="13">
    <location>
        <begin position="214"/>
        <end position="235"/>
    </location>
</feature>
<gene>
    <name evidence="15" type="primary">actP_3</name>
    <name evidence="15" type="ORF">PCE31106_02661</name>
</gene>
<evidence type="ECO:0000256" key="10">
    <source>
        <dbReference type="ARBA" id="ARBA00023136"/>
    </source>
</evidence>
<feature type="transmembrane region" description="Helical" evidence="13">
    <location>
        <begin position="505"/>
        <end position="524"/>
    </location>
</feature>
<dbReference type="GO" id="GO:0015293">
    <property type="term" value="F:symporter activity"/>
    <property type="evidence" value="ECO:0007669"/>
    <property type="project" value="UniProtKB-KW"/>
</dbReference>
<evidence type="ECO:0000256" key="12">
    <source>
        <dbReference type="RuleBase" id="RU362091"/>
    </source>
</evidence>
<keyword evidence="4" id="KW-1003">Cell membrane</keyword>
<name>A0A5E4VHN4_9BURK</name>
<dbReference type="Pfam" id="PF00474">
    <property type="entry name" value="SSF"/>
    <property type="match status" value="1"/>
</dbReference>
<keyword evidence="8" id="KW-0915">Sodium</keyword>
<dbReference type="PANTHER" id="PTHR48086">
    <property type="entry name" value="SODIUM/PROLINE SYMPORTER-RELATED"/>
    <property type="match status" value="1"/>
</dbReference>
<dbReference type="CDD" id="cd11480">
    <property type="entry name" value="SLC5sbd_u4"/>
    <property type="match status" value="1"/>
</dbReference>
<evidence type="ECO:0000256" key="1">
    <source>
        <dbReference type="ARBA" id="ARBA00004651"/>
    </source>
</evidence>
<evidence type="ECO:0000256" key="14">
    <source>
        <dbReference type="SAM" id="SignalP"/>
    </source>
</evidence>
<comment type="similarity">
    <text evidence="2 12">Belongs to the sodium:solute symporter (SSF) (TC 2.A.21) family.</text>
</comment>
<dbReference type="RefSeq" id="WP_150563569.1">
    <property type="nucleotide sequence ID" value="NZ_CABPSL010000009.1"/>
</dbReference>
<dbReference type="InterPro" id="IPR018212">
    <property type="entry name" value="Na/solute_symporter_CS"/>
</dbReference>
<dbReference type="NCBIfam" id="TIGR00813">
    <property type="entry name" value="sss"/>
    <property type="match status" value="1"/>
</dbReference>
<evidence type="ECO:0000256" key="3">
    <source>
        <dbReference type="ARBA" id="ARBA00022448"/>
    </source>
</evidence>
<keyword evidence="6" id="KW-0769">Symport</keyword>
<feature type="transmembrane region" description="Helical" evidence="13">
    <location>
        <begin position="38"/>
        <end position="59"/>
    </location>
</feature>